<protein>
    <submittedName>
        <fullName evidence="2">Uncharacterized protein</fullName>
    </submittedName>
</protein>
<dbReference type="AlphaFoldDB" id="A0AA39RUM4"/>
<keyword evidence="3" id="KW-1185">Reference proteome</keyword>
<reference evidence="2" key="2">
    <citation type="submission" date="2023-06" db="EMBL/GenBank/DDBJ databases">
        <authorList>
            <person name="Swenson N.G."/>
            <person name="Wegrzyn J.L."/>
            <person name="Mcevoy S.L."/>
        </authorList>
    </citation>
    <scope>NUCLEOTIDE SEQUENCE</scope>
    <source>
        <strain evidence="2">NS2018</strain>
        <tissue evidence="2">Leaf</tissue>
    </source>
</reference>
<sequence>MSPLTIPPQAFNWSMGGFDTELSIEGLKSGPCRVGPILNRVGPCFTEWFTAMCSDQSSEGESTRSAFEARGLSEGEKHEVIQPGREGGDKGGLPDEVDPKALLPSREGYEAVVACPRVKVLQKVVSGRSPPFDPADKGMVDLRYASEEVTDTEADKGTHPGHAF</sequence>
<evidence type="ECO:0000313" key="2">
    <source>
        <dbReference type="EMBL" id="KAK0578609.1"/>
    </source>
</evidence>
<accession>A0AA39RUM4</accession>
<gene>
    <name evidence="2" type="ORF">LWI29_013147</name>
</gene>
<feature type="region of interest" description="Disordered" evidence="1">
    <location>
        <begin position="57"/>
        <end position="101"/>
    </location>
</feature>
<organism evidence="2 3">
    <name type="scientific">Acer saccharum</name>
    <name type="common">Sugar maple</name>
    <dbReference type="NCBI Taxonomy" id="4024"/>
    <lineage>
        <taxon>Eukaryota</taxon>
        <taxon>Viridiplantae</taxon>
        <taxon>Streptophyta</taxon>
        <taxon>Embryophyta</taxon>
        <taxon>Tracheophyta</taxon>
        <taxon>Spermatophyta</taxon>
        <taxon>Magnoliopsida</taxon>
        <taxon>eudicotyledons</taxon>
        <taxon>Gunneridae</taxon>
        <taxon>Pentapetalae</taxon>
        <taxon>rosids</taxon>
        <taxon>malvids</taxon>
        <taxon>Sapindales</taxon>
        <taxon>Sapindaceae</taxon>
        <taxon>Hippocastanoideae</taxon>
        <taxon>Acereae</taxon>
        <taxon>Acer</taxon>
    </lineage>
</organism>
<evidence type="ECO:0000256" key="1">
    <source>
        <dbReference type="SAM" id="MobiDB-lite"/>
    </source>
</evidence>
<comment type="caution">
    <text evidence="2">The sequence shown here is derived from an EMBL/GenBank/DDBJ whole genome shotgun (WGS) entry which is preliminary data.</text>
</comment>
<feature type="compositionally biased region" description="Basic and acidic residues" evidence="1">
    <location>
        <begin position="71"/>
        <end position="99"/>
    </location>
</feature>
<evidence type="ECO:0000313" key="3">
    <source>
        <dbReference type="Proteomes" id="UP001168877"/>
    </source>
</evidence>
<name>A0AA39RUM4_ACESA</name>
<dbReference type="Proteomes" id="UP001168877">
    <property type="component" value="Unassembled WGS sequence"/>
</dbReference>
<dbReference type="EMBL" id="JAUESC010000385">
    <property type="protein sequence ID" value="KAK0578609.1"/>
    <property type="molecule type" value="Genomic_DNA"/>
</dbReference>
<proteinExistence type="predicted"/>
<reference evidence="2" key="1">
    <citation type="journal article" date="2022" name="Plant J.">
        <title>Strategies of tolerance reflected in two North American maple genomes.</title>
        <authorList>
            <person name="McEvoy S.L."/>
            <person name="Sezen U.U."/>
            <person name="Trouern-Trend A."/>
            <person name="McMahon S.M."/>
            <person name="Schaberg P.G."/>
            <person name="Yang J."/>
            <person name="Wegrzyn J.L."/>
            <person name="Swenson N.G."/>
        </authorList>
    </citation>
    <scope>NUCLEOTIDE SEQUENCE</scope>
    <source>
        <strain evidence="2">NS2018</strain>
    </source>
</reference>